<keyword evidence="4" id="KW-1185">Reference proteome</keyword>
<feature type="transmembrane region" description="Helical" evidence="2">
    <location>
        <begin position="77"/>
        <end position="99"/>
    </location>
</feature>
<protein>
    <submittedName>
        <fullName evidence="3">Uncharacterized protein</fullName>
    </submittedName>
</protein>
<reference evidence="4" key="1">
    <citation type="submission" date="2019-04" db="EMBL/GenBank/DDBJ databases">
        <title>Draft genome sequence of Pseudonocardiaceae bacterium SL3-2-4.</title>
        <authorList>
            <person name="Ningsih F."/>
            <person name="Yokota A."/>
            <person name="Sakai Y."/>
            <person name="Nanatani K."/>
            <person name="Yabe S."/>
            <person name="Oetari A."/>
            <person name="Sjamsuridzal W."/>
        </authorList>
    </citation>
    <scope>NUCLEOTIDE SEQUENCE [LARGE SCALE GENOMIC DNA]</scope>
    <source>
        <strain evidence="4">SL3-2-4</strain>
    </source>
</reference>
<keyword evidence="2" id="KW-0472">Membrane</keyword>
<dbReference type="AlphaFoldDB" id="A0A4D4J9T4"/>
<dbReference type="EMBL" id="BJFL01000012">
    <property type="protein sequence ID" value="GDY31169.1"/>
    <property type="molecule type" value="Genomic_DNA"/>
</dbReference>
<feature type="compositionally biased region" description="Basic and acidic residues" evidence="1">
    <location>
        <begin position="10"/>
        <end position="24"/>
    </location>
</feature>
<organism evidence="3 4">
    <name type="scientific">Gandjariella thermophila</name>
    <dbReference type="NCBI Taxonomy" id="1931992"/>
    <lineage>
        <taxon>Bacteria</taxon>
        <taxon>Bacillati</taxon>
        <taxon>Actinomycetota</taxon>
        <taxon>Actinomycetes</taxon>
        <taxon>Pseudonocardiales</taxon>
        <taxon>Pseudonocardiaceae</taxon>
        <taxon>Gandjariella</taxon>
    </lineage>
</organism>
<evidence type="ECO:0000256" key="2">
    <source>
        <dbReference type="SAM" id="Phobius"/>
    </source>
</evidence>
<gene>
    <name evidence="3" type="ORF">GTS_28020</name>
</gene>
<comment type="caution">
    <text evidence="3">The sequence shown here is derived from an EMBL/GenBank/DDBJ whole genome shotgun (WGS) entry which is preliminary data.</text>
</comment>
<evidence type="ECO:0000313" key="4">
    <source>
        <dbReference type="Proteomes" id="UP000298860"/>
    </source>
</evidence>
<feature type="transmembrane region" description="Helical" evidence="2">
    <location>
        <begin position="105"/>
        <end position="128"/>
    </location>
</feature>
<name>A0A4D4J9T4_9PSEU</name>
<proteinExistence type="predicted"/>
<accession>A0A4D4J9T4</accession>
<evidence type="ECO:0000313" key="3">
    <source>
        <dbReference type="EMBL" id="GDY31169.1"/>
    </source>
</evidence>
<keyword evidence="2" id="KW-1133">Transmembrane helix</keyword>
<dbReference type="Proteomes" id="UP000298860">
    <property type="component" value="Unassembled WGS sequence"/>
</dbReference>
<feature type="region of interest" description="Disordered" evidence="1">
    <location>
        <begin position="1"/>
        <end position="26"/>
    </location>
</feature>
<evidence type="ECO:0000256" key="1">
    <source>
        <dbReference type="SAM" id="MobiDB-lite"/>
    </source>
</evidence>
<keyword evidence="2" id="KW-0812">Transmembrane</keyword>
<sequence>MELGRMSRHGSGEEPPEGRADRDPWLSVSARRPRRRRVVLAEARGRSRVMHIASELEEQTSVGEALVRNLVRAQMRAAMLSAAVALGLLLPLPLVFAFFPALGDISVLGIRLPWLVLGLAPFPLLYLVGRRYNRAVETHEKDFVNMVES</sequence>